<dbReference type="AlphaFoldDB" id="A0A8R1INC3"/>
<reference evidence="3" key="1">
    <citation type="submission" date="2010-08" db="EMBL/GenBank/DDBJ databases">
        <authorList>
            <consortium name="Caenorhabditis japonica Sequencing Consortium"/>
            <person name="Wilson R.K."/>
        </authorList>
    </citation>
    <scope>NUCLEOTIDE SEQUENCE [LARGE SCALE GENOMIC DNA]</scope>
    <source>
        <strain evidence="3">DF5081</strain>
    </source>
</reference>
<keyword evidence="3" id="KW-1185">Reference proteome</keyword>
<dbReference type="EnsemblMetazoa" id="CJA40064a.1">
    <property type="protein sequence ID" value="CJA40064a.1"/>
    <property type="gene ID" value="WBGene00215912"/>
</dbReference>
<name>A0A8R1INC3_CAEJA</name>
<reference evidence="2" key="2">
    <citation type="submission" date="2022-06" db="UniProtKB">
        <authorList>
            <consortium name="EnsemblMetazoa"/>
        </authorList>
    </citation>
    <scope>IDENTIFICATION</scope>
    <source>
        <strain evidence="2">DF5081</strain>
    </source>
</reference>
<organism evidence="2 3">
    <name type="scientific">Caenorhabditis japonica</name>
    <dbReference type="NCBI Taxonomy" id="281687"/>
    <lineage>
        <taxon>Eukaryota</taxon>
        <taxon>Metazoa</taxon>
        <taxon>Ecdysozoa</taxon>
        <taxon>Nematoda</taxon>
        <taxon>Chromadorea</taxon>
        <taxon>Rhabditida</taxon>
        <taxon>Rhabditina</taxon>
        <taxon>Rhabditomorpha</taxon>
        <taxon>Rhabditoidea</taxon>
        <taxon>Rhabditidae</taxon>
        <taxon>Peloderinae</taxon>
        <taxon>Caenorhabditis</taxon>
    </lineage>
</organism>
<accession>A0A8R1INC3</accession>
<dbReference type="Proteomes" id="UP000005237">
    <property type="component" value="Unassembled WGS sequence"/>
</dbReference>
<sequence>MVSMDAFQAFDGVDNLQRPVSLIRKQKEAEGHSVTSSPTSSQRKKTFDNTAALESIEKLVFSEQKNGQSNPDEICAASPRETFYEK</sequence>
<evidence type="ECO:0000313" key="2">
    <source>
        <dbReference type="EnsemblMetazoa" id="CJA40064a.1"/>
    </source>
</evidence>
<feature type="region of interest" description="Disordered" evidence="1">
    <location>
        <begin position="23"/>
        <end position="47"/>
    </location>
</feature>
<proteinExistence type="predicted"/>
<feature type="region of interest" description="Disordered" evidence="1">
    <location>
        <begin position="62"/>
        <end position="86"/>
    </location>
</feature>
<evidence type="ECO:0000256" key="1">
    <source>
        <dbReference type="SAM" id="MobiDB-lite"/>
    </source>
</evidence>
<protein>
    <submittedName>
        <fullName evidence="2">Uncharacterized protein</fullName>
    </submittedName>
</protein>
<evidence type="ECO:0000313" key="3">
    <source>
        <dbReference type="Proteomes" id="UP000005237"/>
    </source>
</evidence>